<dbReference type="RefSeq" id="WP_380537364.1">
    <property type="nucleotide sequence ID" value="NZ_JBHFAB010000013.1"/>
</dbReference>
<feature type="region of interest" description="Disordered" evidence="1">
    <location>
        <begin position="1"/>
        <end position="80"/>
    </location>
</feature>
<keyword evidence="3" id="KW-1185">Reference proteome</keyword>
<dbReference type="Proteomes" id="UP001592531">
    <property type="component" value="Unassembled WGS sequence"/>
</dbReference>
<sequence>MTQAPAQTQPVHEVRETLRPVDLPTEPLRITAPLRPRPAPPKQALTARPLPHDLDDYPVTVTPKTPDTPAPIAPYTPPGALLSRDRVFHPEVYGPVDRYDTHAAWAAFGEDPDKPSAPIPGQRRPSDYGSAA</sequence>
<evidence type="ECO:0008006" key="4">
    <source>
        <dbReference type="Google" id="ProtNLM"/>
    </source>
</evidence>
<evidence type="ECO:0000313" key="3">
    <source>
        <dbReference type="Proteomes" id="UP001592531"/>
    </source>
</evidence>
<organism evidence="2 3">
    <name type="scientific">Streptacidiphilus cavernicola</name>
    <dbReference type="NCBI Taxonomy" id="3342716"/>
    <lineage>
        <taxon>Bacteria</taxon>
        <taxon>Bacillati</taxon>
        <taxon>Actinomycetota</taxon>
        <taxon>Actinomycetes</taxon>
        <taxon>Kitasatosporales</taxon>
        <taxon>Streptomycetaceae</taxon>
        <taxon>Streptacidiphilus</taxon>
    </lineage>
</organism>
<feature type="region of interest" description="Disordered" evidence="1">
    <location>
        <begin position="107"/>
        <end position="132"/>
    </location>
</feature>
<feature type="compositionally biased region" description="Pro residues" evidence="1">
    <location>
        <begin position="66"/>
        <end position="77"/>
    </location>
</feature>
<proteinExistence type="predicted"/>
<comment type="caution">
    <text evidence="2">The sequence shown here is derived from an EMBL/GenBank/DDBJ whole genome shotgun (WGS) entry which is preliminary data.</text>
</comment>
<evidence type="ECO:0000313" key="2">
    <source>
        <dbReference type="EMBL" id="MFC1418568.1"/>
    </source>
</evidence>
<dbReference type="EMBL" id="JBHFAB010000013">
    <property type="protein sequence ID" value="MFC1418568.1"/>
    <property type="molecule type" value="Genomic_DNA"/>
</dbReference>
<accession>A0ABV6VY12</accession>
<name>A0ABV6VY12_9ACTN</name>
<evidence type="ECO:0000256" key="1">
    <source>
        <dbReference type="SAM" id="MobiDB-lite"/>
    </source>
</evidence>
<protein>
    <recommendedName>
        <fullName evidence="4">ATP-grasp-modified RiPP</fullName>
    </recommendedName>
</protein>
<reference evidence="2 3" key="1">
    <citation type="submission" date="2024-09" db="EMBL/GenBank/DDBJ databases">
        <authorList>
            <person name="Lee S.D."/>
        </authorList>
    </citation>
    <scope>NUCLEOTIDE SEQUENCE [LARGE SCALE GENOMIC DNA]</scope>
    <source>
        <strain evidence="2 3">N8-3</strain>
    </source>
</reference>
<feature type="compositionally biased region" description="Polar residues" evidence="1">
    <location>
        <begin position="1"/>
        <end position="10"/>
    </location>
</feature>
<gene>
    <name evidence="2" type="ORF">ACEZDE_18285</name>
</gene>